<keyword evidence="2" id="KW-1185">Reference proteome</keyword>
<organism evidence="1 2">
    <name type="scientific">Morus notabilis</name>
    <dbReference type="NCBI Taxonomy" id="981085"/>
    <lineage>
        <taxon>Eukaryota</taxon>
        <taxon>Viridiplantae</taxon>
        <taxon>Streptophyta</taxon>
        <taxon>Embryophyta</taxon>
        <taxon>Tracheophyta</taxon>
        <taxon>Spermatophyta</taxon>
        <taxon>Magnoliopsida</taxon>
        <taxon>eudicotyledons</taxon>
        <taxon>Gunneridae</taxon>
        <taxon>Pentapetalae</taxon>
        <taxon>rosids</taxon>
        <taxon>fabids</taxon>
        <taxon>Rosales</taxon>
        <taxon>Moraceae</taxon>
        <taxon>Moreae</taxon>
        <taxon>Morus</taxon>
    </lineage>
</organism>
<evidence type="ECO:0000313" key="1">
    <source>
        <dbReference type="EMBL" id="EXB51895.1"/>
    </source>
</evidence>
<protein>
    <submittedName>
        <fullName evidence="1">Uncharacterized protein</fullName>
    </submittedName>
</protein>
<dbReference type="EMBL" id="KE344056">
    <property type="protein sequence ID" value="EXB51895.1"/>
    <property type="molecule type" value="Genomic_DNA"/>
</dbReference>
<name>W9QRE5_9ROSA</name>
<accession>W9QRE5</accession>
<dbReference type="AlphaFoldDB" id="W9QRE5"/>
<reference evidence="2" key="1">
    <citation type="submission" date="2013-01" db="EMBL/GenBank/DDBJ databases">
        <title>Draft Genome Sequence of a Mulberry Tree, Morus notabilis C.K. Schneid.</title>
        <authorList>
            <person name="He N."/>
            <person name="Zhao S."/>
        </authorList>
    </citation>
    <scope>NUCLEOTIDE SEQUENCE</scope>
</reference>
<dbReference type="Proteomes" id="UP000030645">
    <property type="component" value="Unassembled WGS sequence"/>
</dbReference>
<sequence>MWRPCRLDLPVQCCGSQISLAVELHKVRLTSLSLLSVLCCVDVHKISSPIVNYPPFVMFSAHLGATAALISLWRCLAKP</sequence>
<evidence type="ECO:0000313" key="2">
    <source>
        <dbReference type="Proteomes" id="UP000030645"/>
    </source>
</evidence>
<gene>
    <name evidence="1" type="ORF">L484_006240</name>
</gene>
<proteinExistence type="predicted"/>